<evidence type="ECO:0000313" key="17">
    <source>
        <dbReference type="Proteomes" id="UP000275846"/>
    </source>
</evidence>
<evidence type="ECO:0000256" key="8">
    <source>
        <dbReference type="ARBA" id="ARBA00022989"/>
    </source>
</evidence>
<feature type="domain" description="BAP29/BAP31 transmembrane" evidence="14">
    <location>
        <begin position="795"/>
        <end position="913"/>
    </location>
</feature>
<keyword evidence="17" id="KW-1185">Reference proteome</keyword>
<name>A0A183SFM1_SCHSO</name>
<dbReference type="GO" id="GO:0070973">
    <property type="term" value="P:protein localization to endoplasmic reticulum exit site"/>
    <property type="evidence" value="ECO:0007669"/>
    <property type="project" value="TreeGrafter"/>
</dbReference>
<accession>A0A183SFM1</accession>
<dbReference type="Gene3D" id="1.20.5.110">
    <property type="match status" value="1"/>
</dbReference>
<dbReference type="EMBL" id="UYSU01032403">
    <property type="protein sequence ID" value="VDL89404.1"/>
    <property type="molecule type" value="Genomic_DNA"/>
</dbReference>
<evidence type="ECO:0000256" key="13">
    <source>
        <dbReference type="SAM" id="Phobius"/>
    </source>
</evidence>
<dbReference type="PANTHER" id="PTHR12701">
    <property type="entry name" value="BCR-ASSOCIATED PROTEIN, BAP"/>
    <property type="match status" value="1"/>
</dbReference>
<keyword evidence="8 13" id="KW-1133">Transmembrane helix</keyword>
<evidence type="ECO:0000256" key="3">
    <source>
        <dbReference type="ARBA" id="ARBA00022448"/>
    </source>
</evidence>
<comment type="subcellular location">
    <subcellularLocation>
        <location evidence="1">Endoplasmic reticulum membrane</location>
        <topology evidence="1">Multi-pass membrane protein</topology>
    </subcellularLocation>
</comment>
<gene>
    <name evidence="16" type="ORF">SSLN_LOCUS3019</name>
</gene>
<dbReference type="InterPro" id="IPR041672">
    <property type="entry name" value="Bap31/Bap29_C"/>
</dbReference>
<evidence type="ECO:0000256" key="10">
    <source>
        <dbReference type="ARBA" id="ARBA00023136"/>
    </source>
</evidence>
<proteinExistence type="inferred from homology"/>
<evidence type="ECO:0000256" key="11">
    <source>
        <dbReference type="SAM" id="Coils"/>
    </source>
</evidence>
<feature type="transmembrane region" description="Helical" evidence="13">
    <location>
        <begin position="900"/>
        <end position="924"/>
    </location>
</feature>
<feature type="transmembrane region" description="Helical" evidence="13">
    <location>
        <begin position="797"/>
        <end position="822"/>
    </location>
</feature>
<keyword evidence="3" id="KW-0813">Transport</keyword>
<evidence type="ECO:0000256" key="7">
    <source>
        <dbReference type="ARBA" id="ARBA00022927"/>
    </source>
</evidence>
<evidence type="ECO:0000313" key="18">
    <source>
        <dbReference type="WBParaSite" id="SSLN_0000311901-mRNA-1"/>
    </source>
</evidence>
<feature type="coiled-coil region" evidence="11">
    <location>
        <begin position="991"/>
        <end position="1046"/>
    </location>
</feature>
<protein>
    <submittedName>
        <fullName evidence="18">DUF937 domain-containing protein</fullName>
    </submittedName>
</protein>
<keyword evidence="7" id="KW-0653">Protein transport</keyword>
<evidence type="ECO:0000256" key="6">
    <source>
        <dbReference type="ARBA" id="ARBA00022892"/>
    </source>
</evidence>
<dbReference type="Proteomes" id="UP000275846">
    <property type="component" value="Unassembled WGS sequence"/>
</dbReference>
<keyword evidence="9 11" id="KW-0175">Coiled coil</keyword>
<evidence type="ECO:0000256" key="2">
    <source>
        <dbReference type="ARBA" id="ARBA00007956"/>
    </source>
</evidence>
<evidence type="ECO:0000259" key="15">
    <source>
        <dbReference type="Pfam" id="PF18035"/>
    </source>
</evidence>
<dbReference type="InterPro" id="IPR040463">
    <property type="entry name" value="BAP29/BAP31_N"/>
</dbReference>
<dbReference type="GO" id="GO:0005789">
    <property type="term" value="C:endoplasmic reticulum membrane"/>
    <property type="evidence" value="ECO:0007669"/>
    <property type="project" value="UniProtKB-SubCell"/>
</dbReference>
<sequence>MSDNLPQVSRDSDYSVRTRLRTLFETSGSGMRGLEGIIEAFEDDEEALSTILDAVRGEENGVRNLLATLEGKDESLVSDLISRFSGDVDGLRDLILTGMHPDQTQNTGDADQTLQHNLQADYSMKGAIQSSSDADDAGNQDHKEVENVPKVAPTGLPDVIGGIAESAIGGDILSAAALLMTTDAIADDNKGGLANLRKAFRSGADAKDLLSEVSAYVGENSDVAVRSLLNLVGGPNVDSFFQLLDTSSQPSVFFQQVLNMLGSGVGAVNLEKLLKMLSGGNQLSVPVISSLLERFGLEELLSVLRDNDPSGRDPMAALVAAVGGGANFSRLLDSLGGGREAALERLIAVSGGGEAGLRSLIAAVGDTESLVAGCGDDGASALEMLIRVAGGGEIGMSNLLAAAHSSDADPLGAFIHLLGGGETGLQRLIEIAGGGEAGLTAIINVAGAHHGAKGQDRREAGLLKLVRSLCAGDKVLDVLLNAVAASAGEQTDAPTTALVSLVNAVGGGRNGLRRLLKTAGGAGQDPAGGRRTRNIQRLVMAAGGTSEALNVLGTLAGGGGVGLKTLMSICEPEDEENMQSLFEEVLVAAGLDKNLAEALPSDADGLAEIKPKWKIKQEDLELKFDDKTKEEESQPSTRRPSSACLVALGRGISRTPPWARTTDEDLIARLQCQLKEKLRKERTRQQMELLRLQQAKDRELELQLRKQQQGTAIWERLRIQKQTADSEFRRAMEETQLAAQAEAHKRREAQACKEPTKTAESRQNQQIPMKQMSEEEQMMAYLASSQGLRESTHKMSIVWTLVATFLYAEGAVIILLLLPLISSTRWNSLFKSRLIATFSAYGSFYFRGCICLLTLMICEAARSVWTQNNAYQKLKDNPQDFRAETESVFLMRLFRAQRNLYISGFSLFLWFAVFWINPCIQFCLKFTSNQLIRLVPPLCSVLYRLVQLITEHARLIATSEASLAQAKSASEAASKFLSQDKSAKGESSDKEVALKAEVEKLKKRLEAEEEERKRIETDRDMVKKQADQMSKEYDRVSAECQALQDTIIHYKERLNSILPDLQFTMEEEDVEGRLWFLDVLVWRQPGGNSNNCCNTSEVVYACYTDKLKSTAVRQTGRD</sequence>
<evidence type="ECO:0000256" key="9">
    <source>
        <dbReference type="ARBA" id="ARBA00023054"/>
    </source>
</evidence>
<comment type="similarity">
    <text evidence="2">Belongs to the BCAP29/BCAP31 family.</text>
</comment>
<evidence type="ECO:0000256" key="1">
    <source>
        <dbReference type="ARBA" id="ARBA00004477"/>
    </source>
</evidence>
<dbReference type="GO" id="GO:0006886">
    <property type="term" value="P:intracellular protein transport"/>
    <property type="evidence" value="ECO:0007669"/>
    <property type="project" value="InterPro"/>
</dbReference>
<reference evidence="18" key="1">
    <citation type="submission" date="2016-06" db="UniProtKB">
        <authorList>
            <consortium name="WormBaseParasite"/>
        </authorList>
    </citation>
    <scope>IDENTIFICATION</scope>
</reference>
<evidence type="ECO:0000256" key="12">
    <source>
        <dbReference type="SAM" id="MobiDB-lite"/>
    </source>
</evidence>
<evidence type="ECO:0000256" key="4">
    <source>
        <dbReference type="ARBA" id="ARBA00022692"/>
    </source>
</evidence>
<dbReference type="AlphaFoldDB" id="A0A183SFM1"/>
<organism evidence="18">
    <name type="scientific">Schistocephalus solidus</name>
    <name type="common">Tapeworm</name>
    <dbReference type="NCBI Taxonomy" id="70667"/>
    <lineage>
        <taxon>Eukaryota</taxon>
        <taxon>Metazoa</taxon>
        <taxon>Spiralia</taxon>
        <taxon>Lophotrochozoa</taxon>
        <taxon>Platyhelminthes</taxon>
        <taxon>Cestoda</taxon>
        <taxon>Eucestoda</taxon>
        <taxon>Diphyllobothriidea</taxon>
        <taxon>Diphyllobothriidae</taxon>
        <taxon>Schistocephalus</taxon>
    </lineage>
</organism>
<dbReference type="Pfam" id="PF18035">
    <property type="entry name" value="Bap31_Bap29_C"/>
    <property type="match status" value="1"/>
</dbReference>
<feature type="compositionally biased region" description="Basic and acidic residues" evidence="12">
    <location>
        <begin position="747"/>
        <end position="760"/>
    </location>
</feature>
<reference evidence="16 17" key="2">
    <citation type="submission" date="2018-11" db="EMBL/GenBank/DDBJ databases">
        <authorList>
            <consortium name="Pathogen Informatics"/>
        </authorList>
    </citation>
    <scope>NUCLEOTIDE SEQUENCE [LARGE SCALE GENOMIC DNA]</scope>
    <source>
        <strain evidence="16 17">NST_G2</strain>
    </source>
</reference>
<dbReference type="STRING" id="70667.A0A183SFM1"/>
<feature type="domain" description="Bap31/Bap29 cytoplasmic coiled-coil" evidence="15">
    <location>
        <begin position="997"/>
        <end position="1044"/>
    </location>
</feature>
<dbReference type="GO" id="GO:0006888">
    <property type="term" value="P:endoplasmic reticulum to Golgi vesicle-mediated transport"/>
    <property type="evidence" value="ECO:0007669"/>
    <property type="project" value="TreeGrafter"/>
</dbReference>
<dbReference type="WBParaSite" id="SSLN_0000311901-mRNA-1">
    <property type="protein sequence ID" value="SSLN_0000311901-mRNA-1"/>
    <property type="gene ID" value="SSLN_0000311901"/>
</dbReference>
<dbReference type="OrthoDB" id="6268872at2759"/>
<evidence type="ECO:0000313" key="16">
    <source>
        <dbReference type="EMBL" id="VDL89404.1"/>
    </source>
</evidence>
<dbReference type="PANTHER" id="PTHR12701:SF20">
    <property type="entry name" value="ENDOPLASMIC RETICULUM TRANSMEMBRANE PROTEIN"/>
    <property type="match status" value="1"/>
</dbReference>
<keyword evidence="6" id="KW-0931">ER-Golgi transport</keyword>
<evidence type="ECO:0000256" key="5">
    <source>
        <dbReference type="ARBA" id="ARBA00022824"/>
    </source>
</evidence>
<keyword evidence="4 13" id="KW-0812">Transmembrane</keyword>
<feature type="region of interest" description="Disordered" evidence="12">
    <location>
        <begin position="128"/>
        <end position="147"/>
    </location>
</feature>
<feature type="region of interest" description="Disordered" evidence="12">
    <location>
        <begin position="747"/>
        <end position="768"/>
    </location>
</feature>
<keyword evidence="10 13" id="KW-0472">Membrane</keyword>
<keyword evidence="5" id="KW-0256">Endoplasmic reticulum</keyword>
<dbReference type="Pfam" id="PF05529">
    <property type="entry name" value="Bap31"/>
    <property type="match status" value="1"/>
</dbReference>
<evidence type="ECO:0000259" key="14">
    <source>
        <dbReference type="Pfam" id="PF05529"/>
    </source>
</evidence>
<dbReference type="InterPro" id="IPR008417">
    <property type="entry name" value="BAP29/BAP31"/>
</dbReference>